<accession>A0A3P3VPR4</accession>
<sequence>MLGIQQQDQSEQRDGAQAAPVIDERLMELEAQAGLYRLFGRLLEGEVDFELLALLRGPLRQPLADAGVVVSPAFFEAPAEALLEALAEEYTGLMVAPGAMMPYASVFETGRMFQEPADRALAAYHEAGWGFRNRLSGEFPDHVGVMLSFYALQLQAEQDALASGAEEEAEAMRTRADRFMVEQLGRWAPGWCRLAATAALHPFYQQLLTLIGQLLWEDVCLRVSHRERLKELAELNNREPPRLDYDADFRKASGL</sequence>
<protein>
    <recommendedName>
        <fullName evidence="4">Molecular chaperone TorD</fullName>
    </recommendedName>
</protein>
<comment type="caution">
    <text evidence="2">The sequence shown here is derived from an EMBL/GenBank/DDBJ whole genome shotgun (WGS) entry which is preliminary data.</text>
</comment>
<reference evidence="2 3" key="2">
    <citation type="submission" date="2018-12" db="EMBL/GenBank/DDBJ databases">
        <title>Simiduia agarivorans gen. nov., sp. nov., a marine, agarolytic bacterium isolated from shallow coastal water from Keelung, Taiwan.</title>
        <authorList>
            <person name="Shieh W.Y."/>
        </authorList>
    </citation>
    <scope>NUCLEOTIDE SEQUENCE [LARGE SCALE GENOMIC DNA]</scope>
    <source>
        <strain evidence="2 3">GTF-13</strain>
    </source>
</reference>
<dbReference type="RefSeq" id="WP_125016898.1">
    <property type="nucleotide sequence ID" value="NZ_QWEZ01000002.1"/>
</dbReference>
<dbReference type="InterPro" id="IPR020945">
    <property type="entry name" value="DMSO/NO3_reduct_chaperone"/>
</dbReference>
<evidence type="ECO:0000313" key="3">
    <source>
        <dbReference type="Proteomes" id="UP000280792"/>
    </source>
</evidence>
<evidence type="ECO:0000313" key="2">
    <source>
        <dbReference type="EMBL" id="RRJ82813.1"/>
    </source>
</evidence>
<dbReference type="PANTHER" id="PTHR34227">
    <property type="entry name" value="CHAPERONE PROTEIN YCDY"/>
    <property type="match status" value="1"/>
</dbReference>
<dbReference type="EMBL" id="QWEZ01000002">
    <property type="protein sequence ID" value="RRJ82813.1"/>
    <property type="molecule type" value="Genomic_DNA"/>
</dbReference>
<evidence type="ECO:0008006" key="4">
    <source>
        <dbReference type="Google" id="ProtNLM"/>
    </source>
</evidence>
<dbReference type="SUPFAM" id="SSF89155">
    <property type="entry name" value="TorD-like"/>
    <property type="match status" value="1"/>
</dbReference>
<gene>
    <name evidence="2" type="ORF">D0544_13260</name>
</gene>
<reference evidence="2 3" key="1">
    <citation type="submission" date="2018-08" db="EMBL/GenBank/DDBJ databases">
        <authorList>
            <person name="Khan S.A."/>
        </authorList>
    </citation>
    <scope>NUCLEOTIDE SEQUENCE [LARGE SCALE GENOMIC DNA]</scope>
    <source>
        <strain evidence="2 3">GTF-13</strain>
    </source>
</reference>
<organism evidence="2 3">
    <name type="scientific">Aestuariirhabdus litorea</name>
    <dbReference type="NCBI Taxonomy" id="2528527"/>
    <lineage>
        <taxon>Bacteria</taxon>
        <taxon>Pseudomonadati</taxon>
        <taxon>Pseudomonadota</taxon>
        <taxon>Gammaproteobacteria</taxon>
        <taxon>Oceanospirillales</taxon>
        <taxon>Aestuariirhabdaceae</taxon>
        <taxon>Aestuariirhabdus</taxon>
    </lineage>
</organism>
<dbReference type="Gene3D" id="1.10.3480.10">
    <property type="entry name" value="TorD-like"/>
    <property type="match status" value="1"/>
</dbReference>
<keyword evidence="1" id="KW-0143">Chaperone</keyword>
<evidence type="ECO:0000256" key="1">
    <source>
        <dbReference type="ARBA" id="ARBA00023186"/>
    </source>
</evidence>
<dbReference type="Proteomes" id="UP000280792">
    <property type="component" value="Unassembled WGS sequence"/>
</dbReference>
<dbReference type="PANTHER" id="PTHR34227:SF1">
    <property type="entry name" value="DIMETHYL SULFOXIDE REDUCTASE CHAPERONE-RELATED"/>
    <property type="match status" value="1"/>
</dbReference>
<dbReference type="InterPro" id="IPR036411">
    <property type="entry name" value="TorD-like_sf"/>
</dbReference>
<dbReference type="Pfam" id="PF02613">
    <property type="entry name" value="Nitrate_red_del"/>
    <property type="match status" value="1"/>
</dbReference>
<keyword evidence="3" id="KW-1185">Reference proteome</keyword>
<name>A0A3P3VPR4_9GAMM</name>
<dbReference type="AlphaFoldDB" id="A0A3P3VPR4"/>
<proteinExistence type="predicted"/>
<dbReference type="InterPro" id="IPR050289">
    <property type="entry name" value="TorD/DmsD_chaperones"/>
</dbReference>